<evidence type="ECO:0000259" key="6">
    <source>
        <dbReference type="Pfam" id="PF03088"/>
    </source>
</evidence>
<evidence type="ECO:0000256" key="4">
    <source>
        <dbReference type="ARBA" id="ARBA00023180"/>
    </source>
</evidence>
<evidence type="ECO:0000256" key="2">
    <source>
        <dbReference type="ARBA" id="ARBA00009191"/>
    </source>
</evidence>
<dbReference type="PANTHER" id="PTHR10426">
    <property type="entry name" value="STRICTOSIDINE SYNTHASE-RELATED"/>
    <property type="match status" value="1"/>
</dbReference>
<keyword evidence="4" id="KW-0325">Glycoprotein</keyword>
<dbReference type="STRING" id="4558.A0A1B6QFH3"/>
<dbReference type="AlphaFoldDB" id="A0A1B6QFH3"/>
<dbReference type="Proteomes" id="UP000000768">
    <property type="component" value="Chromosome 2"/>
</dbReference>
<organism evidence="7 8">
    <name type="scientific">Sorghum bicolor</name>
    <name type="common">Sorghum</name>
    <name type="synonym">Sorghum vulgare</name>
    <dbReference type="NCBI Taxonomy" id="4558"/>
    <lineage>
        <taxon>Eukaryota</taxon>
        <taxon>Viridiplantae</taxon>
        <taxon>Streptophyta</taxon>
        <taxon>Embryophyta</taxon>
        <taxon>Tracheophyta</taxon>
        <taxon>Spermatophyta</taxon>
        <taxon>Magnoliopsida</taxon>
        <taxon>Liliopsida</taxon>
        <taxon>Poales</taxon>
        <taxon>Poaceae</taxon>
        <taxon>PACMAD clade</taxon>
        <taxon>Panicoideae</taxon>
        <taxon>Andropogonodae</taxon>
        <taxon>Andropogoneae</taxon>
        <taxon>Sorghinae</taxon>
        <taxon>Sorghum</taxon>
    </lineage>
</organism>
<reference evidence="7 8" key="1">
    <citation type="journal article" date="2009" name="Nature">
        <title>The Sorghum bicolor genome and the diversification of grasses.</title>
        <authorList>
            <person name="Paterson A.H."/>
            <person name="Bowers J.E."/>
            <person name="Bruggmann R."/>
            <person name="Dubchak I."/>
            <person name="Grimwood J."/>
            <person name="Gundlach H."/>
            <person name="Haberer G."/>
            <person name="Hellsten U."/>
            <person name="Mitros T."/>
            <person name="Poliakov A."/>
            <person name="Schmutz J."/>
            <person name="Spannagl M."/>
            <person name="Tang H."/>
            <person name="Wang X."/>
            <person name="Wicker T."/>
            <person name="Bharti A.K."/>
            <person name="Chapman J."/>
            <person name="Feltus F.A."/>
            <person name="Gowik U."/>
            <person name="Grigoriev I.V."/>
            <person name="Lyons E."/>
            <person name="Maher C.A."/>
            <person name="Martis M."/>
            <person name="Narechania A."/>
            <person name="Otillar R.P."/>
            <person name="Penning B.W."/>
            <person name="Salamov A.A."/>
            <person name="Wang Y."/>
            <person name="Zhang L."/>
            <person name="Carpita N.C."/>
            <person name="Freeling M."/>
            <person name="Gingle A.R."/>
            <person name="Hash C.T."/>
            <person name="Keller B."/>
            <person name="Klein P."/>
            <person name="Kresovich S."/>
            <person name="McCann M.C."/>
            <person name="Ming R."/>
            <person name="Peterson D.G."/>
            <person name="Mehboob-ur-Rahman"/>
            <person name="Ware D."/>
            <person name="Westhoff P."/>
            <person name="Mayer K.F."/>
            <person name="Messing J."/>
            <person name="Rokhsar D.S."/>
        </authorList>
    </citation>
    <scope>NUCLEOTIDE SEQUENCE [LARGE SCALE GENOMIC DNA]</scope>
    <source>
        <strain evidence="8">cv. BTx623</strain>
    </source>
</reference>
<dbReference type="InParanoid" id="A0A1B6QFH3"/>
<dbReference type="GO" id="GO:0016787">
    <property type="term" value="F:hydrolase activity"/>
    <property type="evidence" value="ECO:0000318"/>
    <property type="project" value="GO_Central"/>
</dbReference>
<gene>
    <name evidence="7" type="ORF">SORBI_3002G373200</name>
</gene>
<proteinExistence type="inferred from homology"/>
<reference evidence="8" key="2">
    <citation type="journal article" date="2018" name="Plant J.">
        <title>The Sorghum bicolor reference genome: improved assembly, gene annotations, a transcriptome atlas, and signatures of genome organization.</title>
        <authorList>
            <person name="McCormick R.F."/>
            <person name="Truong S.K."/>
            <person name="Sreedasyam A."/>
            <person name="Jenkins J."/>
            <person name="Shu S."/>
            <person name="Sims D."/>
            <person name="Kennedy M."/>
            <person name="Amirebrahimi M."/>
            <person name="Weers B.D."/>
            <person name="McKinley B."/>
            <person name="Mattison A."/>
            <person name="Morishige D.T."/>
            <person name="Grimwood J."/>
            <person name="Schmutz J."/>
            <person name="Mullet J.E."/>
        </authorList>
    </citation>
    <scope>NUCLEOTIDE SEQUENCE [LARGE SCALE GENOMIC DNA]</scope>
    <source>
        <strain evidence="8">cv. BTx623</strain>
    </source>
</reference>
<evidence type="ECO:0000256" key="3">
    <source>
        <dbReference type="ARBA" id="ARBA00022554"/>
    </source>
</evidence>
<comment type="subcellular location">
    <subcellularLocation>
        <location evidence="1">Vacuole</location>
    </subcellularLocation>
</comment>
<dbReference type="Gramene" id="KXG36678">
    <property type="protein sequence ID" value="KXG36678"/>
    <property type="gene ID" value="SORBI_3002G373200"/>
</dbReference>
<feature type="domain" description="Strictosidine synthase conserved region" evidence="6">
    <location>
        <begin position="150"/>
        <end position="234"/>
    </location>
</feature>
<protein>
    <recommendedName>
        <fullName evidence="6">Strictosidine synthase conserved region domain-containing protein</fullName>
    </recommendedName>
</protein>
<evidence type="ECO:0000256" key="1">
    <source>
        <dbReference type="ARBA" id="ARBA00004116"/>
    </source>
</evidence>
<sequence length="368" mass="39745">MAPGLLAAAGVVAAVASLAAHVALNCPVQPVPSTPRPPTPPPNNLLQRLEKLGEGALDAPEDVYFDAAAGGVLYTATRDGWLQRMHPNNGSWERWRFVGGTGLLGVAPSADGTMLVCDADKGLLRVGEEGVTLLASEVEGTTIRFADAAIEASDGTVYFSDASTRFGFDRWFYDFLESRVTGRLLRYDPRNGETSVVLDRLSCANGVALSRDETFVVVCETWRFRCLKVWLKGEKAGKAETFVDLPGAPDNIRLGSDGHFWIALHLISSPWLDFITRWTFTKRVVASFPVLLKWSKATIKGAMVAQVSEDGNILRVLDDSEGKVINSVTSVTEFNGDIFLGSLATNFVGKLSLVQVTHEQGAVSSLDV</sequence>
<evidence type="ECO:0000256" key="5">
    <source>
        <dbReference type="SAM" id="SignalP"/>
    </source>
</evidence>
<evidence type="ECO:0000313" key="8">
    <source>
        <dbReference type="Proteomes" id="UP000000768"/>
    </source>
</evidence>
<dbReference type="Pfam" id="PF20067">
    <property type="entry name" value="SSL_N"/>
    <property type="match status" value="1"/>
</dbReference>
<keyword evidence="5" id="KW-0732">Signal</keyword>
<feature type="signal peptide" evidence="5">
    <location>
        <begin position="1"/>
        <end position="19"/>
    </location>
</feature>
<comment type="similarity">
    <text evidence="2">Belongs to the strictosidine synthase family.</text>
</comment>
<dbReference type="FunFam" id="2.120.10.30:FF:000066">
    <property type="entry name" value="ABC transporter permease protein"/>
    <property type="match status" value="1"/>
</dbReference>
<dbReference type="Pfam" id="PF03088">
    <property type="entry name" value="Str_synth"/>
    <property type="match status" value="1"/>
</dbReference>
<evidence type="ECO:0000313" key="7">
    <source>
        <dbReference type="EMBL" id="KXG36678.1"/>
    </source>
</evidence>
<dbReference type="GO" id="GO:0005773">
    <property type="term" value="C:vacuole"/>
    <property type="evidence" value="ECO:0007669"/>
    <property type="project" value="UniProtKB-SubCell"/>
</dbReference>
<dbReference type="Gene3D" id="2.120.10.30">
    <property type="entry name" value="TolB, C-terminal domain"/>
    <property type="match status" value="1"/>
</dbReference>
<accession>A0A1B6QFH3</accession>
<dbReference type="InterPro" id="IPR011042">
    <property type="entry name" value="6-blade_b-propeller_TolB-like"/>
</dbReference>
<keyword evidence="8" id="KW-1185">Reference proteome</keyword>
<dbReference type="SUPFAM" id="SSF63829">
    <property type="entry name" value="Calcium-dependent phosphotriesterase"/>
    <property type="match status" value="1"/>
</dbReference>
<dbReference type="PANTHER" id="PTHR10426:SF68">
    <property type="entry name" value="OS07G0614000 PROTEIN"/>
    <property type="match status" value="1"/>
</dbReference>
<dbReference type="InterPro" id="IPR018119">
    <property type="entry name" value="Strictosidine_synth_cons-reg"/>
</dbReference>
<feature type="chain" id="PRO_5008589697" description="Strictosidine synthase conserved region domain-containing protein" evidence="5">
    <location>
        <begin position="20"/>
        <end position="368"/>
    </location>
</feature>
<dbReference type="EMBL" id="CM000761">
    <property type="protein sequence ID" value="KXG36678.1"/>
    <property type="molecule type" value="Genomic_DNA"/>
</dbReference>
<name>A0A1B6QFH3_SORBI</name>
<dbReference type="OMA" id="IVICETW"/>
<dbReference type="OrthoDB" id="5307922at2759"/>
<keyword evidence="3" id="KW-0926">Vacuole</keyword>
<dbReference type="FunCoup" id="A0A1B6QFH3">
    <property type="interactions" value="143"/>
</dbReference>